<reference evidence="2 3" key="1">
    <citation type="journal article" date="2018" name="Biotechnol. Biofuels">
        <title>Integrative visual omics of the white-rot fungus Polyporus brumalis exposes the biotechnological potential of its oxidative enzymes for delignifying raw plant biomass.</title>
        <authorList>
            <person name="Miyauchi S."/>
            <person name="Rancon A."/>
            <person name="Drula E."/>
            <person name="Hage H."/>
            <person name="Chaduli D."/>
            <person name="Favel A."/>
            <person name="Grisel S."/>
            <person name="Henrissat B."/>
            <person name="Herpoel-Gimbert I."/>
            <person name="Ruiz-Duenas F.J."/>
            <person name="Chevret D."/>
            <person name="Hainaut M."/>
            <person name="Lin J."/>
            <person name="Wang M."/>
            <person name="Pangilinan J."/>
            <person name="Lipzen A."/>
            <person name="Lesage-Meessen L."/>
            <person name="Navarro D."/>
            <person name="Riley R."/>
            <person name="Grigoriev I.V."/>
            <person name="Zhou S."/>
            <person name="Raouche S."/>
            <person name="Rosso M.N."/>
        </authorList>
    </citation>
    <scope>NUCLEOTIDE SEQUENCE [LARGE SCALE GENOMIC DNA]</scope>
    <source>
        <strain evidence="2 3">BRFM 1820</strain>
    </source>
</reference>
<accession>A0A371DNC4</accession>
<protein>
    <submittedName>
        <fullName evidence="2">Uncharacterized protein</fullName>
    </submittedName>
</protein>
<dbReference type="AlphaFoldDB" id="A0A371DNC4"/>
<feature type="coiled-coil region" evidence="1">
    <location>
        <begin position="38"/>
        <end position="100"/>
    </location>
</feature>
<evidence type="ECO:0000313" key="3">
    <source>
        <dbReference type="Proteomes" id="UP000256964"/>
    </source>
</evidence>
<evidence type="ECO:0000313" key="2">
    <source>
        <dbReference type="EMBL" id="RDX54050.1"/>
    </source>
</evidence>
<dbReference type="EMBL" id="KZ857385">
    <property type="protein sequence ID" value="RDX54050.1"/>
    <property type="molecule type" value="Genomic_DNA"/>
</dbReference>
<evidence type="ECO:0000256" key="1">
    <source>
        <dbReference type="SAM" id="Coils"/>
    </source>
</evidence>
<name>A0A371DNC4_9APHY</name>
<keyword evidence="1" id="KW-0175">Coiled coil</keyword>
<sequence length="145" mass="15882">MFSPPANVGVTYQPLPKGLLLSTVAGNWRGMLPLFSTNAAQLKKIADLRAQLKEAKTKVTKTEQTADKALGASEQLLPTLQETKSRLATLEQDMLRQSERHMAELAQRNVSSALGAWLPLVGITRSRILVSSPSHLSLTRSTIYE</sequence>
<dbReference type="Proteomes" id="UP000256964">
    <property type="component" value="Unassembled WGS sequence"/>
</dbReference>
<proteinExistence type="predicted"/>
<gene>
    <name evidence="2" type="ORF">OH76DRAFT_1398345</name>
</gene>
<organism evidence="2 3">
    <name type="scientific">Lentinus brumalis</name>
    <dbReference type="NCBI Taxonomy" id="2498619"/>
    <lineage>
        <taxon>Eukaryota</taxon>
        <taxon>Fungi</taxon>
        <taxon>Dikarya</taxon>
        <taxon>Basidiomycota</taxon>
        <taxon>Agaricomycotina</taxon>
        <taxon>Agaricomycetes</taxon>
        <taxon>Polyporales</taxon>
        <taxon>Polyporaceae</taxon>
        <taxon>Lentinus</taxon>
    </lineage>
</organism>
<keyword evidence="3" id="KW-1185">Reference proteome</keyword>